<evidence type="ECO:0000259" key="10">
    <source>
        <dbReference type="SMART" id="SM00656"/>
    </source>
</evidence>
<gene>
    <name evidence="11" type="ordered locus">At3g01270</name>
</gene>
<evidence type="ECO:0000256" key="4">
    <source>
        <dbReference type="ARBA" id="ARBA00012272"/>
    </source>
</evidence>
<dbReference type="Gene3D" id="2.160.20.10">
    <property type="entry name" value="Single-stranded right-handed beta-helix, Pectin lyase-like"/>
    <property type="match status" value="1"/>
</dbReference>
<proteinExistence type="evidence at transcript level"/>
<dbReference type="AlphaFoldDB" id="Q56Z38"/>
<evidence type="ECO:0000256" key="8">
    <source>
        <dbReference type="ARBA" id="ARBA00023239"/>
    </source>
</evidence>
<dbReference type="PRINTS" id="PR00807">
    <property type="entry name" value="AMBALLERGEN"/>
</dbReference>
<sequence length="174" mass="20060">MGSTAITISNSHFTHHNDVMLFGAQNNNMDDKKMQVTVAYNHFGKGLVQRMPRVRWGFVHVVNNDYTHWELYAIGGSQGPTILSHGNRFIAPPHKQHYREVTKRDYASESEWKNWNWRSEKDVFMNNAYFRQSGNPHFKCSHSRQQMIKPKNGMAVSKLTKYAGALDCRVGKAC</sequence>
<keyword evidence="8 9" id="KW-0456">Lyase</keyword>
<reference evidence="11" key="1">
    <citation type="submission" date="2005-03" db="EMBL/GenBank/DDBJ databases">
        <title>Large-scale analysis of RIKEN Arabidopsis full-length (RAFL) cDNAs.</title>
        <authorList>
            <person name="Totoki Y."/>
            <person name="Seki M."/>
            <person name="Ishida J."/>
            <person name="Nakajima M."/>
            <person name="Enju A."/>
            <person name="Kamiya A."/>
            <person name="Narusaka M."/>
            <person name="Shin-i T."/>
            <person name="Nakagawa M."/>
            <person name="Sakamoto N."/>
            <person name="Oishi K."/>
            <person name="Kohara Y."/>
            <person name="Kobayashi M."/>
            <person name="Toyoda A."/>
            <person name="Sakaki Y."/>
            <person name="Sakurai T."/>
            <person name="Iida K."/>
            <person name="Akiyama K."/>
            <person name="Satou M."/>
            <person name="Toyoda T."/>
            <person name="Konagaya A."/>
            <person name="Carninci P."/>
            <person name="Kawai J."/>
            <person name="Hayashizaki Y."/>
            <person name="Shinozaki K."/>
        </authorList>
    </citation>
    <scope>NUCLEOTIDE SEQUENCE</scope>
</reference>
<comment type="similarity">
    <text evidence="3 9">Belongs to the polysaccharide lyase 1 family.</text>
</comment>
<keyword evidence="6" id="KW-0732">Signal</keyword>
<organism evidence="11">
    <name type="scientific">Arabidopsis thaliana</name>
    <name type="common">Mouse-ear cress</name>
    <dbReference type="NCBI Taxonomy" id="3702"/>
    <lineage>
        <taxon>Eukaryota</taxon>
        <taxon>Viridiplantae</taxon>
        <taxon>Streptophyta</taxon>
        <taxon>Embryophyta</taxon>
        <taxon>Tracheophyta</taxon>
        <taxon>Spermatophyta</taxon>
        <taxon>Magnoliopsida</taxon>
        <taxon>eudicotyledons</taxon>
        <taxon>Gunneridae</taxon>
        <taxon>Pentapetalae</taxon>
        <taxon>rosids</taxon>
        <taxon>malvids</taxon>
        <taxon>Brassicales</taxon>
        <taxon>Brassicaceae</taxon>
        <taxon>Camelineae</taxon>
        <taxon>Arabidopsis</taxon>
    </lineage>
</organism>
<dbReference type="PANTHER" id="PTHR31683:SF69">
    <property type="entry name" value="PECTATE LYASE 7-RELATED"/>
    <property type="match status" value="1"/>
</dbReference>
<dbReference type="InterPro" id="IPR012334">
    <property type="entry name" value="Pectin_lyas_fold"/>
</dbReference>
<evidence type="ECO:0000256" key="6">
    <source>
        <dbReference type="ARBA" id="ARBA00022729"/>
    </source>
</evidence>
<dbReference type="GO" id="GO:0030570">
    <property type="term" value="F:pectate lyase activity"/>
    <property type="evidence" value="ECO:0007669"/>
    <property type="project" value="UniProtKB-EC"/>
</dbReference>
<dbReference type="GO" id="GO:0045490">
    <property type="term" value="P:pectin catabolic process"/>
    <property type="evidence" value="ECO:0007669"/>
    <property type="project" value="UniProtKB-UniPathway"/>
</dbReference>
<evidence type="ECO:0000313" key="11">
    <source>
        <dbReference type="EMBL" id="BAD95093.1"/>
    </source>
</evidence>
<dbReference type="PANTHER" id="PTHR31683">
    <property type="entry name" value="PECTATE LYASE 18-RELATED"/>
    <property type="match status" value="1"/>
</dbReference>
<protein>
    <recommendedName>
        <fullName evidence="4 9">Pectate lyase</fullName>
        <ecNumber evidence="4 9">4.2.2.2</ecNumber>
    </recommendedName>
</protein>
<dbReference type="InterPro" id="IPR045032">
    <property type="entry name" value="PEL"/>
</dbReference>
<evidence type="ECO:0000256" key="1">
    <source>
        <dbReference type="ARBA" id="ARBA00000695"/>
    </source>
</evidence>
<dbReference type="SUPFAM" id="SSF51126">
    <property type="entry name" value="Pectin lyase-like"/>
    <property type="match status" value="1"/>
</dbReference>
<dbReference type="InterPro" id="IPR002022">
    <property type="entry name" value="Pec_lyase"/>
</dbReference>
<comment type="pathway">
    <text evidence="2 9">Glycan metabolism; pectin degradation; 2-dehydro-3-deoxy-D-gluconate from pectin: step 2/5.</text>
</comment>
<evidence type="ECO:0000256" key="5">
    <source>
        <dbReference type="ARBA" id="ARBA00022723"/>
    </source>
</evidence>
<dbReference type="EC" id="4.2.2.2" evidence="4 9"/>
<comment type="catalytic activity">
    <reaction evidence="1 9">
        <text>Eliminative cleavage of (1-&gt;4)-alpha-D-galacturonan to give oligosaccharides with 4-deoxy-alpha-D-galact-4-enuronosyl groups at their non-reducing ends.</text>
        <dbReference type="EC" id="4.2.2.2"/>
    </reaction>
</comment>
<comment type="cofactor">
    <cofactor evidence="9">
        <name>Ca(2+)</name>
        <dbReference type="ChEBI" id="CHEBI:29108"/>
    </cofactor>
    <text evidence="9">Binds 1 Ca(2+) ion. Required for its activity.</text>
</comment>
<keyword evidence="5 9" id="KW-0479">Metal-binding</keyword>
<accession>Q56Z38</accession>
<dbReference type="GO" id="GO:0046872">
    <property type="term" value="F:metal ion binding"/>
    <property type="evidence" value="ECO:0007669"/>
    <property type="project" value="UniProtKB-KW"/>
</dbReference>
<evidence type="ECO:0000256" key="7">
    <source>
        <dbReference type="ARBA" id="ARBA00022837"/>
    </source>
</evidence>
<dbReference type="EMBL" id="AK221131">
    <property type="protein sequence ID" value="BAD95093.1"/>
    <property type="molecule type" value="mRNA"/>
</dbReference>
<dbReference type="UniPathway" id="UPA00545">
    <property type="reaction ID" value="UER00824"/>
</dbReference>
<keyword evidence="7 9" id="KW-0106">Calcium</keyword>
<dbReference type="InterPro" id="IPR011050">
    <property type="entry name" value="Pectin_lyase_fold/virulence"/>
</dbReference>
<dbReference type="Pfam" id="PF00544">
    <property type="entry name" value="Pectate_lyase_4"/>
    <property type="match status" value="1"/>
</dbReference>
<feature type="domain" description="Pectate lyase" evidence="10">
    <location>
        <begin position="1"/>
        <end position="95"/>
    </location>
</feature>
<evidence type="ECO:0000256" key="3">
    <source>
        <dbReference type="ARBA" id="ARBA00010980"/>
    </source>
</evidence>
<evidence type="ECO:0000256" key="9">
    <source>
        <dbReference type="RuleBase" id="RU361123"/>
    </source>
</evidence>
<name>Q56Z38_ARATH</name>
<dbReference type="InterPro" id="IPR018082">
    <property type="entry name" value="AmbAllergen"/>
</dbReference>
<evidence type="ECO:0000256" key="2">
    <source>
        <dbReference type="ARBA" id="ARBA00005220"/>
    </source>
</evidence>
<dbReference type="SMART" id="SM00656">
    <property type="entry name" value="Amb_all"/>
    <property type="match status" value="1"/>
</dbReference>